<dbReference type="InterPro" id="IPR029063">
    <property type="entry name" value="SAM-dependent_MTases_sf"/>
</dbReference>
<sequence length="288" mass="33803">MKLKLANLETSMDPLVAEDSKKALQMEFEIFKVMQKRKRLATDMINAIMENSPMSKRELLVGIFHFSIVGMKNTSTFNSISTTDFRELTEDDRERLERQDTVNEFKQRKLEIEAQKNWDRFYHRNHANFFKDRNWSGQDIQEICSDMNLRAPLTYLEAGCGVGNMLFPLKSAFPNFRLHAFDFSKRAVQMCSERAKQLNVGGSVIVRDYAINDYAMIRFGRGAKLADRFYVRQDGTRVFYFRLEELVALFEAAGFKCIRKEYLHRQTVNHQKQLNVPRVFVQARFVKC</sequence>
<evidence type="ECO:0000256" key="2">
    <source>
        <dbReference type="ARBA" id="ARBA00022603"/>
    </source>
</evidence>
<dbReference type="Proteomes" id="UP000053766">
    <property type="component" value="Unassembled WGS sequence"/>
</dbReference>
<evidence type="ECO:0000313" key="6">
    <source>
        <dbReference type="Proteomes" id="UP000053766"/>
    </source>
</evidence>
<dbReference type="PANTHER" id="PTHR22809">
    <property type="entry name" value="METHYLTRANSFERASE-RELATED"/>
    <property type="match status" value="1"/>
</dbReference>
<name>A0A0D8YD34_DICVI</name>
<dbReference type="Gene3D" id="3.40.50.150">
    <property type="entry name" value="Vaccinia Virus protein VP39"/>
    <property type="match status" value="1"/>
</dbReference>
<comment type="similarity">
    <text evidence="1">Belongs to the methyltransferase superfamily. METL family.</text>
</comment>
<accession>A0A0D8YD34</accession>
<dbReference type="PANTHER" id="PTHR22809:SF5">
    <property type="entry name" value="TRNA N(3)-METHYLCYTIDINE METHYLTRANSFERASE METTL6"/>
    <property type="match status" value="1"/>
</dbReference>
<dbReference type="InterPro" id="IPR041698">
    <property type="entry name" value="Methyltransf_25"/>
</dbReference>
<dbReference type="OrthoDB" id="417697at2759"/>
<evidence type="ECO:0000259" key="4">
    <source>
        <dbReference type="Pfam" id="PF13649"/>
    </source>
</evidence>
<evidence type="ECO:0000256" key="3">
    <source>
        <dbReference type="ARBA" id="ARBA00022679"/>
    </source>
</evidence>
<dbReference type="SUPFAM" id="SSF53335">
    <property type="entry name" value="S-adenosyl-L-methionine-dependent methyltransferases"/>
    <property type="match status" value="2"/>
</dbReference>
<dbReference type="AlphaFoldDB" id="A0A0D8YD34"/>
<keyword evidence="2" id="KW-0489">Methyltransferase</keyword>
<dbReference type="Pfam" id="PF13649">
    <property type="entry name" value="Methyltransf_25"/>
    <property type="match status" value="1"/>
</dbReference>
<keyword evidence="3" id="KW-0808">Transferase</keyword>
<organism evidence="5 6">
    <name type="scientific">Dictyocaulus viviparus</name>
    <name type="common">Bovine lungworm</name>
    <dbReference type="NCBI Taxonomy" id="29172"/>
    <lineage>
        <taxon>Eukaryota</taxon>
        <taxon>Metazoa</taxon>
        <taxon>Ecdysozoa</taxon>
        <taxon>Nematoda</taxon>
        <taxon>Chromadorea</taxon>
        <taxon>Rhabditida</taxon>
        <taxon>Rhabditina</taxon>
        <taxon>Rhabditomorpha</taxon>
        <taxon>Strongyloidea</taxon>
        <taxon>Metastrongylidae</taxon>
        <taxon>Dictyocaulus</taxon>
    </lineage>
</organism>
<reference evidence="5 6" key="1">
    <citation type="submission" date="2013-11" db="EMBL/GenBank/DDBJ databases">
        <title>Draft genome of the bovine lungworm Dictyocaulus viviparus.</title>
        <authorList>
            <person name="Mitreva M."/>
        </authorList>
    </citation>
    <scope>NUCLEOTIDE SEQUENCE [LARGE SCALE GENOMIC DNA]</scope>
    <source>
        <strain evidence="5 6">HannoverDv2000</strain>
    </source>
</reference>
<feature type="domain" description="Methyltransferase" evidence="4">
    <location>
        <begin position="156"/>
        <end position="208"/>
    </location>
</feature>
<dbReference type="STRING" id="29172.A0A0D8YD34"/>
<protein>
    <recommendedName>
        <fullName evidence="4">Methyltransferase domain-containing protein</fullName>
    </recommendedName>
</protein>
<dbReference type="GO" id="GO:0008757">
    <property type="term" value="F:S-adenosylmethionine-dependent methyltransferase activity"/>
    <property type="evidence" value="ECO:0007669"/>
    <property type="project" value="UniProtKB-ARBA"/>
</dbReference>
<keyword evidence="6" id="KW-1185">Reference proteome</keyword>
<gene>
    <name evidence="5" type="ORF">DICVIV_01352</name>
</gene>
<dbReference type="InterPro" id="IPR026113">
    <property type="entry name" value="METTL2/6/8-like"/>
</dbReference>
<dbReference type="GO" id="GO:0008173">
    <property type="term" value="F:RNA methyltransferase activity"/>
    <property type="evidence" value="ECO:0007669"/>
    <property type="project" value="UniProtKB-ARBA"/>
</dbReference>
<reference evidence="6" key="2">
    <citation type="journal article" date="2016" name="Sci. Rep.">
        <title>Dictyocaulus viviparus genome, variome and transcriptome elucidate lungworm biology and support future intervention.</title>
        <authorList>
            <person name="McNulty S.N."/>
            <person name="Strube C."/>
            <person name="Rosa B.A."/>
            <person name="Martin J.C."/>
            <person name="Tyagi R."/>
            <person name="Choi Y.J."/>
            <person name="Wang Q."/>
            <person name="Hallsworth Pepin K."/>
            <person name="Zhang X."/>
            <person name="Ozersky P."/>
            <person name="Wilson R.K."/>
            <person name="Sternberg P.W."/>
            <person name="Gasser R.B."/>
            <person name="Mitreva M."/>
        </authorList>
    </citation>
    <scope>NUCLEOTIDE SEQUENCE [LARGE SCALE GENOMIC DNA]</scope>
    <source>
        <strain evidence="6">HannoverDv2000</strain>
    </source>
</reference>
<dbReference type="GO" id="GO:0032259">
    <property type="term" value="P:methylation"/>
    <property type="evidence" value="ECO:0007669"/>
    <property type="project" value="UniProtKB-KW"/>
</dbReference>
<evidence type="ECO:0000256" key="1">
    <source>
        <dbReference type="ARBA" id="ARBA00009725"/>
    </source>
</evidence>
<evidence type="ECO:0000313" key="5">
    <source>
        <dbReference type="EMBL" id="KJH52506.1"/>
    </source>
</evidence>
<dbReference type="EMBL" id="KN716164">
    <property type="protein sequence ID" value="KJH52506.1"/>
    <property type="molecule type" value="Genomic_DNA"/>
</dbReference>
<proteinExistence type="inferred from homology"/>